<dbReference type="Pfam" id="PF11807">
    <property type="entry name" value="UstYa"/>
    <property type="match status" value="1"/>
</dbReference>
<dbReference type="InterPro" id="IPR021765">
    <property type="entry name" value="UstYa-like"/>
</dbReference>
<dbReference type="EMBL" id="CAOQHR010000007">
    <property type="protein sequence ID" value="CAI6336795.1"/>
    <property type="molecule type" value="Genomic_DNA"/>
</dbReference>
<accession>A0A9W4UIV9</accession>
<proteinExistence type="inferred from homology"/>
<reference evidence="2" key="1">
    <citation type="submission" date="2023-01" db="EMBL/GenBank/DDBJ databases">
        <authorList>
            <person name="Van Ghelder C."/>
            <person name="Rancurel C."/>
        </authorList>
    </citation>
    <scope>NUCLEOTIDE SEQUENCE</scope>
    <source>
        <strain evidence="2">CNCM I-4278</strain>
    </source>
</reference>
<evidence type="ECO:0000256" key="1">
    <source>
        <dbReference type="ARBA" id="ARBA00035112"/>
    </source>
</evidence>
<dbReference type="PANTHER" id="PTHR33365">
    <property type="entry name" value="YALI0B05434P"/>
    <property type="match status" value="1"/>
</dbReference>
<sequence length="279" mass="32417">MSNLLEEASLLRGDDEQNEKALQRPARNRWLLWPQQLSALVYACLLSSLTYNLIQWQQLRQEIARPDMCRSNYTGLAYDTPKKYESNWGKNDSEADEFWDSLDASPVVIALTYEEAASKYGLGPSAPFPWDNEKGLYYIKAFHHLHCLKIIRKAVKSFDRTGAWEGSREHLYHCLNTVRQDLMCKSDDTIMTTGNKPHVIGDDQTVWCRNWDSLVDWAQDPQRHACYRILDDDKPVQHSLELYAYCPKDSPHYETMQAYFNKHGHKDAFGKQYGEAQQT</sequence>
<gene>
    <name evidence="2" type="ORF">PDIGIT_LOCUS9901</name>
</gene>
<dbReference type="OrthoDB" id="3687641at2759"/>
<evidence type="ECO:0000313" key="2">
    <source>
        <dbReference type="EMBL" id="CAI6336795.1"/>
    </source>
</evidence>
<evidence type="ECO:0000313" key="3">
    <source>
        <dbReference type="Proteomes" id="UP001152607"/>
    </source>
</evidence>
<dbReference type="GO" id="GO:0043386">
    <property type="term" value="P:mycotoxin biosynthetic process"/>
    <property type="evidence" value="ECO:0007669"/>
    <property type="project" value="InterPro"/>
</dbReference>
<keyword evidence="3" id="KW-1185">Reference proteome</keyword>
<organism evidence="2 3">
    <name type="scientific">Periconia digitata</name>
    <dbReference type="NCBI Taxonomy" id="1303443"/>
    <lineage>
        <taxon>Eukaryota</taxon>
        <taxon>Fungi</taxon>
        <taxon>Dikarya</taxon>
        <taxon>Ascomycota</taxon>
        <taxon>Pezizomycotina</taxon>
        <taxon>Dothideomycetes</taxon>
        <taxon>Pleosporomycetidae</taxon>
        <taxon>Pleosporales</taxon>
        <taxon>Massarineae</taxon>
        <taxon>Periconiaceae</taxon>
        <taxon>Periconia</taxon>
    </lineage>
</organism>
<protein>
    <submittedName>
        <fullName evidence="2">Uncharacterized protein</fullName>
    </submittedName>
</protein>
<dbReference type="Proteomes" id="UP001152607">
    <property type="component" value="Unassembled WGS sequence"/>
</dbReference>
<comment type="caution">
    <text evidence="2">The sequence shown here is derived from an EMBL/GenBank/DDBJ whole genome shotgun (WGS) entry which is preliminary data.</text>
</comment>
<comment type="similarity">
    <text evidence="1">Belongs to the ustYa family.</text>
</comment>
<dbReference type="PANTHER" id="PTHR33365:SF6">
    <property type="entry name" value="OXIDASE USTYA"/>
    <property type="match status" value="1"/>
</dbReference>
<name>A0A9W4UIV9_9PLEO</name>
<dbReference type="AlphaFoldDB" id="A0A9W4UIV9"/>